<dbReference type="KEGG" id="bsed:DN745_07095"/>
<evidence type="ECO:0000313" key="2">
    <source>
        <dbReference type="Proteomes" id="UP000249799"/>
    </source>
</evidence>
<proteinExistence type="predicted"/>
<protein>
    <submittedName>
        <fullName evidence="1">Uncharacterized protein</fullName>
    </submittedName>
</protein>
<dbReference type="Proteomes" id="UP000249799">
    <property type="component" value="Chromosome"/>
</dbReference>
<evidence type="ECO:0000313" key="1">
    <source>
        <dbReference type="EMBL" id="AWV89112.1"/>
    </source>
</evidence>
<organism evidence="1 2">
    <name type="scientific">Bradymonas sediminis</name>
    <dbReference type="NCBI Taxonomy" id="1548548"/>
    <lineage>
        <taxon>Bacteria</taxon>
        <taxon>Deltaproteobacteria</taxon>
        <taxon>Bradymonadales</taxon>
        <taxon>Bradymonadaceae</taxon>
        <taxon>Bradymonas</taxon>
    </lineage>
</organism>
<accession>A0A2Z4FJL1</accession>
<sequence length="160" mass="18189">MATLRETGEISNTAEIDDALGLLVDFYRENGYALEPGDSSEDNAHTTRLVRGRRWNSWWSSNMTELHTHLTLQEHPDRIALEYSVEVSGQILTDVERSFWLRESQAAEKYLRDPSGPIPDLRITETDRADKTSNRYISFGIWGAVVVFFAIIILGFVGII</sequence>
<name>A0A2Z4FJL1_9DELT</name>
<dbReference type="EMBL" id="CP030032">
    <property type="protein sequence ID" value="AWV89112.1"/>
    <property type="molecule type" value="Genomic_DNA"/>
</dbReference>
<gene>
    <name evidence="1" type="ORF">DN745_07095</name>
</gene>
<dbReference type="OrthoDB" id="5511927at2"/>
<reference evidence="1 2" key="1">
    <citation type="submission" date="2018-06" db="EMBL/GenBank/DDBJ databases">
        <title>Lujinxingia sediminis gen. nov. sp. nov., a new facultative anaerobic member of the class Deltaproteobacteria, and proposal of Lujinxingaceae fam. nov.</title>
        <authorList>
            <person name="Guo L.-Y."/>
            <person name="Li C.-M."/>
            <person name="Wang S."/>
            <person name="Du Z.-J."/>
        </authorList>
    </citation>
    <scope>NUCLEOTIDE SEQUENCE [LARGE SCALE GENOMIC DNA]</scope>
    <source>
        <strain evidence="1 2">FA350</strain>
    </source>
</reference>
<dbReference type="RefSeq" id="WP_111333354.1">
    <property type="nucleotide sequence ID" value="NZ_CP030032.1"/>
</dbReference>
<dbReference type="AlphaFoldDB" id="A0A2Z4FJL1"/>
<keyword evidence="2" id="KW-1185">Reference proteome</keyword>